<keyword evidence="1" id="KW-1133">Transmembrane helix</keyword>
<keyword evidence="1" id="KW-0812">Transmembrane</keyword>
<feature type="transmembrane region" description="Helical" evidence="1">
    <location>
        <begin position="64"/>
        <end position="85"/>
    </location>
</feature>
<keyword evidence="3" id="KW-1185">Reference proteome</keyword>
<dbReference type="AlphaFoldDB" id="A0A1M6DVH3"/>
<accession>A0A1M6DVH3</accession>
<keyword evidence="1" id="KW-0472">Membrane</keyword>
<gene>
    <name evidence="2" type="ORF">SAMN05444373_10097</name>
</gene>
<name>A0A1M6DVH3_9FIRM</name>
<evidence type="ECO:0000256" key="1">
    <source>
        <dbReference type="SAM" id="Phobius"/>
    </source>
</evidence>
<reference evidence="2 3" key="1">
    <citation type="submission" date="2016-11" db="EMBL/GenBank/DDBJ databases">
        <authorList>
            <person name="Varghese N."/>
            <person name="Submissions S."/>
        </authorList>
    </citation>
    <scope>NUCLEOTIDE SEQUENCE [LARGE SCALE GENOMIC DNA]</scope>
    <source>
        <strain evidence="2 3">DSM 19027</strain>
    </source>
</reference>
<evidence type="ECO:0000313" key="2">
    <source>
        <dbReference type="EMBL" id="SHI77175.1"/>
    </source>
</evidence>
<organism evidence="2 3">
    <name type="scientific">Thermoclostridium caenicola</name>
    <dbReference type="NCBI Taxonomy" id="659425"/>
    <lineage>
        <taxon>Bacteria</taxon>
        <taxon>Bacillati</taxon>
        <taxon>Bacillota</taxon>
        <taxon>Clostridia</taxon>
        <taxon>Eubacteriales</taxon>
        <taxon>Oscillospiraceae</taxon>
        <taxon>Thermoclostridium</taxon>
    </lineage>
</organism>
<evidence type="ECO:0000313" key="3">
    <source>
        <dbReference type="Proteomes" id="UP000324781"/>
    </source>
</evidence>
<proteinExistence type="predicted"/>
<dbReference type="EMBL" id="FQZP01000009">
    <property type="protein sequence ID" value="SHI77175.1"/>
    <property type="molecule type" value="Genomic_DNA"/>
</dbReference>
<sequence length="251" mass="29829">MKCKNCGASVPSRLPACEYCGTANEVYIRRKQELELLKNIFNKARRRAIIETVPNVVIRVLNRFIFIAAMMLLVVLSISFAVFCLSSRIPVGNEKEHLMVLEKMRNEKRYDEIEDYVYRYDLYSDQYAVYLQSIKIHNTIDTFWSYKDSYENIRKEIGNGANPHPYTEEDARKKYVDMMTKAYEIFHYADEGILSENREYYQECSMEVMACLKYILGLNDEEIKKLCEYKYAYSDEFTDYCRKLYDQYSSQ</sequence>
<protein>
    <recommendedName>
        <fullName evidence="4">Zinc-ribbon domain-containing protein</fullName>
    </recommendedName>
</protein>
<dbReference type="RefSeq" id="WP_149678119.1">
    <property type="nucleotide sequence ID" value="NZ_FQZP01000009.1"/>
</dbReference>
<dbReference type="Proteomes" id="UP000324781">
    <property type="component" value="Unassembled WGS sequence"/>
</dbReference>
<dbReference type="OrthoDB" id="2038947at2"/>
<evidence type="ECO:0008006" key="4">
    <source>
        <dbReference type="Google" id="ProtNLM"/>
    </source>
</evidence>